<evidence type="ECO:0000313" key="2">
    <source>
        <dbReference type="Proteomes" id="UP000236340"/>
    </source>
</evidence>
<dbReference type="EMBL" id="PPFX01000009">
    <property type="protein sequence ID" value="PNU20710.1"/>
    <property type="molecule type" value="Genomic_DNA"/>
</dbReference>
<gene>
    <name evidence="1" type="ORF">C2E25_05690</name>
</gene>
<protein>
    <submittedName>
        <fullName evidence="1">Uncharacterized protein</fullName>
    </submittedName>
</protein>
<sequence>MIVAVAEVLDDAVDGHSLGDFAVEIIIADNAADDGVGVADQVADFVITEAVAAPILVDHLDKAPGGIVAVPGDCCCIWL</sequence>
<accession>A0A2K2HBU0</accession>
<dbReference type="Proteomes" id="UP000236340">
    <property type="component" value="Unassembled WGS sequence"/>
</dbReference>
<name>A0A2K2HBU0_9BACT</name>
<dbReference type="RefSeq" id="WP_103114814.1">
    <property type="nucleotide sequence ID" value="NZ_PPFX01000009.1"/>
</dbReference>
<dbReference type="AlphaFoldDB" id="A0A2K2HBU0"/>
<proteinExistence type="predicted"/>
<reference evidence="1 2" key="1">
    <citation type="journal article" date="2018" name="Genome Announc.">
        <title>Genome Sequence of Geothermobacter sp. HR-1 Iron Reducer from the Loihi Seamount.</title>
        <authorList>
            <person name="Smith H."/>
            <person name="Abuyen K."/>
            <person name="Tremblay J."/>
            <person name="Savalia P."/>
            <person name="Perez-Rodriguez I."/>
            <person name="Emerson D."/>
            <person name="Tully B."/>
            <person name="Amend J."/>
        </authorList>
    </citation>
    <scope>NUCLEOTIDE SEQUENCE [LARGE SCALE GENOMIC DNA]</scope>
    <source>
        <strain evidence="1 2">HR-1</strain>
    </source>
</reference>
<comment type="caution">
    <text evidence="1">The sequence shown here is derived from an EMBL/GenBank/DDBJ whole genome shotgun (WGS) entry which is preliminary data.</text>
</comment>
<evidence type="ECO:0000313" key="1">
    <source>
        <dbReference type="EMBL" id="PNU20710.1"/>
    </source>
</evidence>
<organism evidence="1 2">
    <name type="scientific">Geothermobacter hydrogeniphilus</name>
    <dbReference type="NCBI Taxonomy" id="1969733"/>
    <lineage>
        <taxon>Bacteria</taxon>
        <taxon>Pseudomonadati</taxon>
        <taxon>Thermodesulfobacteriota</taxon>
        <taxon>Desulfuromonadia</taxon>
        <taxon>Desulfuromonadales</taxon>
        <taxon>Geothermobacteraceae</taxon>
        <taxon>Geothermobacter</taxon>
    </lineage>
</organism>